<dbReference type="InterPro" id="IPR011761">
    <property type="entry name" value="ATP-grasp"/>
</dbReference>
<dbReference type="Proteomes" id="UP000266273">
    <property type="component" value="Unassembled WGS sequence"/>
</dbReference>
<evidence type="ECO:0000256" key="4">
    <source>
        <dbReference type="ARBA" id="ARBA00022840"/>
    </source>
</evidence>
<dbReference type="InterPro" id="IPR011054">
    <property type="entry name" value="Rudment_hybrid_motif"/>
</dbReference>
<dbReference type="InterPro" id="IPR016185">
    <property type="entry name" value="PreATP-grasp_dom_sf"/>
</dbReference>
<reference evidence="8 9" key="1">
    <citation type="submission" date="2018-08" db="EMBL/GenBank/DDBJ databases">
        <title>Genomic Encyclopedia of Archaeal and Bacterial Type Strains, Phase II (KMG-II): from individual species to whole genera.</title>
        <authorList>
            <person name="Goeker M."/>
        </authorList>
    </citation>
    <scope>NUCLEOTIDE SEQUENCE [LARGE SCALE GENOMIC DNA]</scope>
    <source>
        <strain evidence="8 9">DSM 5002</strain>
    </source>
</reference>
<evidence type="ECO:0000313" key="8">
    <source>
        <dbReference type="EMBL" id="RIA56600.1"/>
    </source>
</evidence>
<feature type="binding site" evidence="5">
    <location>
        <begin position="187"/>
        <end position="190"/>
    </location>
    <ligand>
        <name>ATP</name>
        <dbReference type="ChEBI" id="CHEBI:30616"/>
    </ligand>
</feature>
<evidence type="ECO:0000256" key="2">
    <source>
        <dbReference type="ARBA" id="ARBA00022741"/>
    </source>
</evidence>
<dbReference type="AlphaFoldDB" id="A0A397Q553"/>
<dbReference type="GO" id="GO:0005829">
    <property type="term" value="C:cytosol"/>
    <property type="evidence" value="ECO:0007669"/>
    <property type="project" value="TreeGrafter"/>
</dbReference>
<comment type="function">
    <text evidence="6">Catalyzes the ATP-dependent conversion of 5-aminoimidazole ribonucleotide (AIR) and HCO(3)- to N5-carboxyaminoimidazole ribonucleotide (N5-CAIR).</text>
</comment>
<sequence>MTEALQPGSVIGILGGGQLGKMLAQAAAKLGFRAHVFAPDDDAPAAHVAAHYVKAAYEDAEALTAFARGVDVLTYEFESIPADSLAVVEDIVPLRPNRRALAATQDRLHERELLAAVYAPVPDWARVDGEAQIEAAFDALGGPAGPQGLFLKTRRQGYDGKGQFRIYSRDDLNEARRWLGGRPAILEQGIAFDFEFSVIAVRGFDGPCVFYDPPRNQHAEGRLAVSRVPAGLSDAEIKTARGIVESLLSELGYYGVLAVEFFADRSEGRVLVNEMAPRVHNTGHWTIEACAISQFENHIRAIAGWPLGATARHSDAEMVNIIGPDIHEWAALVGYNPDRSLHIYGKAHAAPGRKMGHYVDLLPRSQET</sequence>
<dbReference type="NCBIfam" id="NF004679">
    <property type="entry name" value="PRK06019.1-5"/>
    <property type="match status" value="1"/>
</dbReference>
<evidence type="ECO:0000256" key="5">
    <source>
        <dbReference type="HAMAP-Rule" id="MF_01928"/>
    </source>
</evidence>
<keyword evidence="3 5" id="KW-0658">Purine biosynthesis</keyword>
<comment type="pathway">
    <text evidence="5 6">Purine metabolism; IMP biosynthesis via de novo pathway; 5-amino-1-(5-phospho-D-ribosyl)imidazole-4-carboxylate from 5-amino-1-(5-phospho-D-ribosyl)imidazole (N5-CAIR route): step 1/2.</text>
</comment>
<evidence type="ECO:0000256" key="6">
    <source>
        <dbReference type="RuleBase" id="RU361200"/>
    </source>
</evidence>
<dbReference type="FunFam" id="3.40.50.20:FF:000016">
    <property type="entry name" value="N5-carboxyaminoimidazole ribonucleotide synthase"/>
    <property type="match status" value="1"/>
</dbReference>
<dbReference type="InterPro" id="IPR003135">
    <property type="entry name" value="ATP-grasp_carboxylate-amine"/>
</dbReference>
<dbReference type="NCBIfam" id="TIGR01161">
    <property type="entry name" value="purK"/>
    <property type="match status" value="1"/>
</dbReference>
<dbReference type="Gene3D" id="3.40.50.20">
    <property type="match status" value="1"/>
</dbReference>
<gene>
    <name evidence="5 6" type="primary">purK</name>
    <name evidence="8" type="ORF">BXY53_1706</name>
</gene>
<feature type="binding site" evidence="5">
    <location>
        <position position="218"/>
    </location>
    <ligand>
        <name>ATP</name>
        <dbReference type="ChEBI" id="CHEBI:30616"/>
    </ligand>
</feature>
<dbReference type="GO" id="GO:0046872">
    <property type="term" value="F:metal ion binding"/>
    <property type="evidence" value="ECO:0007669"/>
    <property type="project" value="InterPro"/>
</dbReference>
<accession>A0A397Q553</accession>
<dbReference type="NCBIfam" id="NF004676">
    <property type="entry name" value="PRK06019.1-2"/>
    <property type="match status" value="1"/>
</dbReference>
<dbReference type="GO" id="GO:0006189">
    <property type="term" value="P:'de novo' IMP biosynthetic process"/>
    <property type="evidence" value="ECO:0007669"/>
    <property type="project" value="UniProtKB-UniRule"/>
</dbReference>
<keyword evidence="2 5" id="KW-0547">Nucleotide-binding</keyword>
<dbReference type="InterPro" id="IPR040686">
    <property type="entry name" value="PurK_C"/>
</dbReference>
<comment type="catalytic activity">
    <reaction evidence="5 6">
        <text>5-amino-1-(5-phospho-beta-D-ribosyl)imidazole + hydrogencarbonate + ATP = 5-carboxyamino-1-(5-phospho-D-ribosyl)imidazole + ADP + phosphate + 2 H(+)</text>
        <dbReference type="Rhea" id="RHEA:19317"/>
        <dbReference type="ChEBI" id="CHEBI:15378"/>
        <dbReference type="ChEBI" id="CHEBI:17544"/>
        <dbReference type="ChEBI" id="CHEBI:30616"/>
        <dbReference type="ChEBI" id="CHEBI:43474"/>
        <dbReference type="ChEBI" id="CHEBI:58730"/>
        <dbReference type="ChEBI" id="CHEBI:137981"/>
        <dbReference type="ChEBI" id="CHEBI:456216"/>
        <dbReference type="EC" id="6.3.4.18"/>
    </reaction>
</comment>
<protein>
    <recommendedName>
        <fullName evidence="5 6">N5-carboxyaminoimidazole ribonucleotide synthase</fullName>
        <shortName evidence="5 6">N5-CAIR synthase</shortName>
        <ecNumber evidence="5 6">6.3.4.18</ecNumber>
    </recommendedName>
    <alternativeName>
        <fullName evidence="5 6">5-(carboxyamino)imidazole ribonucleotide synthetase</fullName>
    </alternativeName>
</protein>
<organism evidence="8 9">
    <name type="scientific">Dichotomicrobium thermohalophilum</name>
    <dbReference type="NCBI Taxonomy" id="933063"/>
    <lineage>
        <taxon>Bacteria</taxon>
        <taxon>Pseudomonadati</taxon>
        <taxon>Pseudomonadota</taxon>
        <taxon>Alphaproteobacteria</taxon>
        <taxon>Hyphomicrobiales</taxon>
        <taxon>Hyphomicrobiaceae</taxon>
        <taxon>Dichotomicrobium</taxon>
    </lineage>
</organism>
<dbReference type="UniPathway" id="UPA00074">
    <property type="reaction ID" value="UER00942"/>
</dbReference>
<dbReference type="Gene3D" id="3.30.1490.20">
    <property type="entry name" value="ATP-grasp fold, A domain"/>
    <property type="match status" value="1"/>
</dbReference>
<dbReference type="OrthoDB" id="9804625at2"/>
<dbReference type="Pfam" id="PF02222">
    <property type="entry name" value="ATP-grasp"/>
    <property type="match status" value="1"/>
</dbReference>
<evidence type="ECO:0000259" key="7">
    <source>
        <dbReference type="PROSITE" id="PS50975"/>
    </source>
</evidence>
<dbReference type="SUPFAM" id="SSF56059">
    <property type="entry name" value="Glutathione synthetase ATP-binding domain-like"/>
    <property type="match status" value="1"/>
</dbReference>
<keyword evidence="1 5" id="KW-0436">Ligase</keyword>
<evidence type="ECO:0000313" key="9">
    <source>
        <dbReference type="Proteomes" id="UP000266273"/>
    </source>
</evidence>
<dbReference type="GO" id="GO:0005524">
    <property type="term" value="F:ATP binding"/>
    <property type="evidence" value="ECO:0007669"/>
    <property type="project" value="UniProtKB-UniRule"/>
</dbReference>
<dbReference type="RefSeq" id="WP_119061378.1">
    <property type="nucleotide sequence ID" value="NZ_QXDF01000001.1"/>
</dbReference>
<evidence type="ECO:0000256" key="1">
    <source>
        <dbReference type="ARBA" id="ARBA00022598"/>
    </source>
</evidence>
<dbReference type="SUPFAM" id="SSF52440">
    <property type="entry name" value="PreATP-grasp domain"/>
    <property type="match status" value="1"/>
</dbReference>
<feature type="binding site" evidence="5">
    <location>
        <position position="107"/>
    </location>
    <ligand>
        <name>ATP</name>
        <dbReference type="ChEBI" id="CHEBI:30616"/>
    </ligand>
</feature>
<comment type="function">
    <text evidence="5">Catalyzes the ATP-dependent conversion of 5-aminoimidazole ribonucleotide (AIR) and HCO(3)(-) to N5-carboxyaminoimidazole ribonucleotide (N5-CAIR).</text>
</comment>
<dbReference type="InterPro" id="IPR005875">
    <property type="entry name" value="PurK"/>
</dbReference>
<proteinExistence type="inferred from homology"/>
<feature type="binding site" evidence="5">
    <location>
        <position position="152"/>
    </location>
    <ligand>
        <name>ATP</name>
        <dbReference type="ChEBI" id="CHEBI:30616"/>
    </ligand>
</feature>
<dbReference type="SUPFAM" id="SSF51246">
    <property type="entry name" value="Rudiment single hybrid motif"/>
    <property type="match status" value="1"/>
</dbReference>
<dbReference type="Pfam" id="PF17769">
    <property type="entry name" value="PurK_C"/>
    <property type="match status" value="1"/>
</dbReference>
<dbReference type="EC" id="6.3.4.18" evidence="5 6"/>
<feature type="domain" description="ATP-grasp" evidence="7">
    <location>
        <begin position="111"/>
        <end position="303"/>
    </location>
</feature>
<dbReference type="InterPro" id="IPR013815">
    <property type="entry name" value="ATP_grasp_subdomain_1"/>
</dbReference>
<keyword evidence="9" id="KW-1185">Reference proteome</keyword>
<feature type="binding site" evidence="5">
    <location>
        <begin position="273"/>
        <end position="274"/>
    </location>
    <ligand>
        <name>ATP</name>
        <dbReference type="ChEBI" id="CHEBI:30616"/>
    </ligand>
</feature>
<dbReference type="Pfam" id="PF22660">
    <property type="entry name" value="RS_preATP-grasp-like"/>
    <property type="match status" value="1"/>
</dbReference>
<dbReference type="InterPro" id="IPR054350">
    <property type="entry name" value="PurT/PurK_preATP-grasp"/>
</dbReference>
<dbReference type="GO" id="GO:0004638">
    <property type="term" value="F:phosphoribosylaminoimidazole carboxylase activity"/>
    <property type="evidence" value="ECO:0007669"/>
    <property type="project" value="InterPro"/>
</dbReference>
<keyword evidence="4 5" id="KW-0067">ATP-binding</keyword>
<evidence type="ECO:0000256" key="3">
    <source>
        <dbReference type="ARBA" id="ARBA00022755"/>
    </source>
</evidence>
<feature type="binding site" evidence="5">
    <location>
        <begin position="157"/>
        <end position="163"/>
    </location>
    <ligand>
        <name>ATP</name>
        <dbReference type="ChEBI" id="CHEBI:30616"/>
    </ligand>
</feature>
<comment type="caution">
    <text evidence="8">The sequence shown here is derived from an EMBL/GenBank/DDBJ whole genome shotgun (WGS) entry which is preliminary data.</text>
</comment>
<dbReference type="PROSITE" id="PS50975">
    <property type="entry name" value="ATP_GRASP"/>
    <property type="match status" value="1"/>
</dbReference>
<dbReference type="GO" id="GO:0034028">
    <property type="term" value="F:5-(carboxyamino)imidazole ribonucleotide synthase activity"/>
    <property type="evidence" value="ECO:0007669"/>
    <property type="project" value="UniProtKB-UniRule"/>
</dbReference>
<dbReference type="PANTHER" id="PTHR11609:SF5">
    <property type="entry name" value="PHOSPHORIBOSYLAMINOIMIDAZOLE CARBOXYLASE"/>
    <property type="match status" value="1"/>
</dbReference>
<dbReference type="EMBL" id="QXDF01000001">
    <property type="protein sequence ID" value="RIA56600.1"/>
    <property type="molecule type" value="Genomic_DNA"/>
</dbReference>
<feature type="binding site" evidence="5">
    <location>
        <position position="195"/>
    </location>
    <ligand>
        <name>ATP</name>
        <dbReference type="ChEBI" id="CHEBI:30616"/>
    </ligand>
</feature>
<comment type="similarity">
    <text evidence="5 6">Belongs to the PurK/PurT family.</text>
</comment>
<comment type="subunit">
    <text evidence="5 6">Homodimer.</text>
</comment>
<dbReference type="Gene3D" id="3.30.470.20">
    <property type="entry name" value="ATP-grasp fold, B domain"/>
    <property type="match status" value="1"/>
</dbReference>
<dbReference type="HAMAP" id="MF_01928">
    <property type="entry name" value="PurK"/>
    <property type="match status" value="1"/>
</dbReference>
<name>A0A397Q553_9HYPH</name>
<dbReference type="PANTHER" id="PTHR11609">
    <property type="entry name" value="PURINE BIOSYNTHESIS PROTEIN 6/7, PUR6/7"/>
    <property type="match status" value="1"/>
</dbReference>